<dbReference type="InterPro" id="IPR020630">
    <property type="entry name" value="THF_DH/CycHdrlase_cat_dom"/>
</dbReference>
<evidence type="ECO:0000256" key="10">
    <source>
        <dbReference type="ARBA" id="ARBA00023167"/>
    </source>
</evidence>
<evidence type="ECO:0000256" key="8">
    <source>
        <dbReference type="ARBA" id="ARBA00023002"/>
    </source>
</evidence>
<dbReference type="PANTHER" id="PTHR48099:SF5">
    <property type="entry name" value="C-1-TETRAHYDROFOLATE SYNTHASE, CYTOPLASMIC"/>
    <property type="match status" value="1"/>
</dbReference>
<dbReference type="InterPro" id="IPR036291">
    <property type="entry name" value="NAD(P)-bd_dom_sf"/>
</dbReference>
<dbReference type="GO" id="GO:0004488">
    <property type="term" value="F:methylenetetrahydrofolate dehydrogenase (NADP+) activity"/>
    <property type="evidence" value="ECO:0007669"/>
    <property type="project" value="UniProtKB-UniRule"/>
</dbReference>
<keyword evidence="9 12" id="KW-0368">Histidine biosynthesis</keyword>
<dbReference type="GO" id="GO:0005829">
    <property type="term" value="C:cytosol"/>
    <property type="evidence" value="ECO:0007669"/>
    <property type="project" value="TreeGrafter"/>
</dbReference>
<dbReference type="SUPFAM" id="SSF51735">
    <property type="entry name" value="NAD(P)-binding Rossmann-fold domains"/>
    <property type="match status" value="1"/>
</dbReference>
<keyword evidence="8 12" id="KW-0560">Oxidoreductase</keyword>
<dbReference type="UniPathway" id="UPA00193"/>
<evidence type="ECO:0000256" key="5">
    <source>
        <dbReference type="ARBA" id="ARBA00022755"/>
    </source>
</evidence>
<name>A0A8E6B818_9BACT</name>
<accession>A0A8E6B818</accession>
<gene>
    <name evidence="12 15" type="primary">folD</name>
    <name evidence="15" type="ORF">KIH39_26045</name>
</gene>
<keyword evidence="5 12" id="KW-0658">Purine biosynthesis</keyword>
<dbReference type="KEGG" id="tsph:KIH39_26045"/>
<evidence type="ECO:0000256" key="1">
    <source>
        <dbReference type="ARBA" id="ARBA00004777"/>
    </source>
</evidence>
<feature type="domain" description="Tetrahydrofolate dehydrogenase/cyclohydrolase NAD(P)-binding" evidence="14">
    <location>
        <begin position="140"/>
        <end position="288"/>
    </location>
</feature>
<dbReference type="PANTHER" id="PTHR48099">
    <property type="entry name" value="C-1-TETRAHYDROFOLATE SYNTHASE, CYTOPLASMIC-RELATED"/>
    <property type="match status" value="1"/>
</dbReference>
<dbReference type="NCBIfam" id="NF010783">
    <property type="entry name" value="PRK14186.1"/>
    <property type="match status" value="1"/>
</dbReference>
<evidence type="ECO:0000256" key="11">
    <source>
        <dbReference type="ARBA" id="ARBA00023268"/>
    </source>
</evidence>
<keyword evidence="4 12" id="KW-0028">Amino-acid biosynthesis</keyword>
<comment type="catalytic activity">
    <reaction evidence="12">
        <text>(6R)-5,10-methylene-5,6,7,8-tetrahydrofolate + NADP(+) = (6R)-5,10-methenyltetrahydrofolate + NADPH</text>
        <dbReference type="Rhea" id="RHEA:22812"/>
        <dbReference type="ChEBI" id="CHEBI:15636"/>
        <dbReference type="ChEBI" id="CHEBI:57455"/>
        <dbReference type="ChEBI" id="CHEBI:57783"/>
        <dbReference type="ChEBI" id="CHEBI:58349"/>
        <dbReference type="EC" id="1.5.1.5"/>
    </reaction>
</comment>
<evidence type="ECO:0000256" key="2">
    <source>
        <dbReference type="ARBA" id="ARBA00011738"/>
    </source>
</evidence>
<dbReference type="EC" id="1.5.1.5" evidence="12"/>
<comment type="function">
    <text evidence="12">Catalyzes the oxidation of 5,10-methylenetetrahydrofolate to 5,10-methenyltetrahydrofolate and then the hydrolysis of 5,10-methenyltetrahydrofolate to 10-formyltetrahydrofolate.</text>
</comment>
<dbReference type="Pfam" id="PF02882">
    <property type="entry name" value="THF_DHG_CYH_C"/>
    <property type="match status" value="1"/>
</dbReference>
<dbReference type="GO" id="GO:0006164">
    <property type="term" value="P:purine nucleotide biosynthetic process"/>
    <property type="evidence" value="ECO:0007669"/>
    <property type="project" value="UniProtKB-KW"/>
</dbReference>
<evidence type="ECO:0000259" key="14">
    <source>
        <dbReference type="Pfam" id="PF02882"/>
    </source>
</evidence>
<protein>
    <recommendedName>
        <fullName evidence="12">Bifunctional protein FolD</fullName>
    </recommendedName>
    <domain>
        <recommendedName>
            <fullName evidence="12">Methylenetetrahydrofolate dehydrogenase</fullName>
            <ecNumber evidence="12">1.5.1.5</ecNumber>
        </recommendedName>
    </domain>
    <domain>
        <recommendedName>
            <fullName evidence="12">Methenyltetrahydrofolate cyclohydrolase</fullName>
            <ecNumber evidence="12">3.5.4.9</ecNumber>
        </recommendedName>
    </domain>
</protein>
<dbReference type="InterPro" id="IPR020631">
    <property type="entry name" value="THF_DH/CycHdrlase_NAD-bd_dom"/>
</dbReference>
<dbReference type="GO" id="GO:0009086">
    <property type="term" value="P:methionine biosynthetic process"/>
    <property type="evidence" value="ECO:0007669"/>
    <property type="project" value="UniProtKB-KW"/>
</dbReference>
<sequence length="291" mass="31124">MPARKIEGIRLAKVIKAEIALEVARRVADGKHPPGLAAVLVGENPASQVYVRNKRKACEEAGLNSWLHHLPADTTQEELLKLVHTLNQDPKVNGILVQLPLPKHIDEETILRAVTPLKDVDSFHPENVGLLMTGHPRFMPCTPFGVLQMLKRSDIETAGKRVVILGRSNIVGKPLALMMMQKPSDANPHAGDATVTVAHRGTKHLKEICQQAEILIAAIGVPNFVTAQMVQPGAVVIDVGINSVNGKLCGDVDPEVGEVAAALSPVPGGVGPMTIAMLLQNTLKAATIHQT</sequence>
<dbReference type="FunFam" id="3.40.50.720:FF:000189">
    <property type="entry name" value="Bifunctional protein FolD"/>
    <property type="match status" value="1"/>
</dbReference>
<comment type="catalytic activity">
    <reaction evidence="12">
        <text>(6R)-5,10-methenyltetrahydrofolate + H2O = (6R)-10-formyltetrahydrofolate + H(+)</text>
        <dbReference type="Rhea" id="RHEA:23700"/>
        <dbReference type="ChEBI" id="CHEBI:15377"/>
        <dbReference type="ChEBI" id="CHEBI:15378"/>
        <dbReference type="ChEBI" id="CHEBI:57455"/>
        <dbReference type="ChEBI" id="CHEBI:195366"/>
        <dbReference type="EC" id="3.5.4.9"/>
    </reaction>
</comment>
<dbReference type="SUPFAM" id="SSF53223">
    <property type="entry name" value="Aminoacid dehydrogenase-like, N-terminal domain"/>
    <property type="match status" value="1"/>
</dbReference>
<feature type="binding site" evidence="12">
    <location>
        <position position="241"/>
    </location>
    <ligand>
        <name>NADP(+)</name>
        <dbReference type="ChEBI" id="CHEBI:58349"/>
    </ligand>
</feature>
<comment type="similarity">
    <text evidence="12">Belongs to the tetrahydrofolate dehydrogenase/cyclohydrolase family.</text>
</comment>
<dbReference type="InterPro" id="IPR020867">
    <property type="entry name" value="THF_DH/CycHdrlase_CS"/>
</dbReference>
<dbReference type="HAMAP" id="MF_01576">
    <property type="entry name" value="THF_DHG_CYH"/>
    <property type="match status" value="1"/>
</dbReference>
<dbReference type="CDD" id="cd01080">
    <property type="entry name" value="NAD_bind_m-THF_DH_Cyclohyd"/>
    <property type="match status" value="1"/>
</dbReference>
<comment type="pathway">
    <text evidence="1 12">One-carbon metabolism; tetrahydrofolate interconversion.</text>
</comment>
<dbReference type="Pfam" id="PF00763">
    <property type="entry name" value="THF_DHG_CYH"/>
    <property type="match status" value="1"/>
</dbReference>
<dbReference type="Gene3D" id="3.40.50.720">
    <property type="entry name" value="NAD(P)-binding Rossmann-like Domain"/>
    <property type="match status" value="1"/>
</dbReference>
<dbReference type="PROSITE" id="PS00767">
    <property type="entry name" value="THF_DHG_CYH_2"/>
    <property type="match status" value="1"/>
</dbReference>
<dbReference type="PROSITE" id="PS00766">
    <property type="entry name" value="THF_DHG_CYH_1"/>
    <property type="match status" value="1"/>
</dbReference>
<feature type="binding site" evidence="12">
    <location>
        <begin position="166"/>
        <end position="168"/>
    </location>
    <ligand>
        <name>NADP(+)</name>
        <dbReference type="ChEBI" id="CHEBI:58349"/>
    </ligand>
</feature>
<keyword evidence="7 12" id="KW-0521">NADP</keyword>
<dbReference type="GO" id="GO:0035999">
    <property type="term" value="P:tetrahydrofolate interconversion"/>
    <property type="evidence" value="ECO:0007669"/>
    <property type="project" value="UniProtKB-UniRule"/>
</dbReference>
<dbReference type="GO" id="GO:0000105">
    <property type="term" value="P:L-histidine biosynthetic process"/>
    <property type="evidence" value="ECO:0007669"/>
    <property type="project" value="UniProtKB-KW"/>
</dbReference>
<comment type="subunit">
    <text evidence="2 12">Homodimer.</text>
</comment>
<feature type="domain" description="Tetrahydrofolate dehydrogenase/cyclohydrolase catalytic" evidence="13">
    <location>
        <begin position="6"/>
        <end position="121"/>
    </location>
</feature>
<dbReference type="Proteomes" id="UP000676194">
    <property type="component" value="Chromosome"/>
</dbReference>
<dbReference type="AlphaFoldDB" id="A0A8E6B818"/>
<evidence type="ECO:0000256" key="12">
    <source>
        <dbReference type="HAMAP-Rule" id="MF_01576"/>
    </source>
</evidence>
<dbReference type="InterPro" id="IPR000672">
    <property type="entry name" value="THF_DH/CycHdrlase"/>
</dbReference>
<keyword evidence="3 12" id="KW-0554">One-carbon metabolism</keyword>
<dbReference type="GO" id="GO:0004477">
    <property type="term" value="F:methenyltetrahydrofolate cyclohydrolase activity"/>
    <property type="evidence" value="ECO:0007669"/>
    <property type="project" value="UniProtKB-UniRule"/>
</dbReference>
<organism evidence="15 16">
    <name type="scientific">Telmatocola sphagniphila</name>
    <dbReference type="NCBI Taxonomy" id="1123043"/>
    <lineage>
        <taxon>Bacteria</taxon>
        <taxon>Pseudomonadati</taxon>
        <taxon>Planctomycetota</taxon>
        <taxon>Planctomycetia</taxon>
        <taxon>Gemmatales</taxon>
        <taxon>Gemmataceae</taxon>
    </lineage>
</organism>
<evidence type="ECO:0000313" key="16">
    <source>
        <dbReference type="Proteomes" id="UP000676194"/>
    </source>
</evidence>
<keyword evidence="11 12" id="KW-0511">Multifunctional enzyme</keyword>
<dbReference type="EMBL" id="CP074694">
    <property type="protein sequence ID" value="QVL32253.1"/>
    <property type="molecule type" value="Genomic_DNA"/>
</dbReference>
<dbReference type="EC" id="3.5.4.9" evidence="12"/>
<evidence type="ECO:0000256" key="4">
    <source>
        <dbReference type="ARBA" id="ARBA00022605"/>
    </source>
</evidence>
<evidence type="ECO:0000256" key="6">
    <source>
        <dbReference type="ARBA" id="ARBA00022801"/>
    </source>
</evidence>
<keyword evidence="10 12" id="KW-0486">Methionine biosynthesis</keyword>
<keyword evidence="6 12" id="KW-0378">Hydrolase</keyword>
<evidence type="ECO:0000259" key="13">
    <source>
        <dbReference type="Pfam" id="PF00763"/>
    </source>
</evidence>
<dbReference type="Gene3D" id="3.40.50.10860">
    <property type="entry name" value="Leucine Dehydrogenase, chain A, domain 1"/>
    <property type="match status" value="1"/>
</dbReference>
<reference evidence="15" key="1">
    <citation type="submission" date="2021-05" db="EMBL/GenBank/DDBJ databases">
        <title>Complete genome sequence of the cellulolytic planctomycete Telmatocola sphagniphila SP2T and characterization of the first cellulase from planctomycetes.</title>
        <authorList>
            <person name="Rakitin A.L."/>
            <person name="Beletsky A.V."/>
            <person name="Naumoff D.G."/>
            <person name="Kulichevskaya I.S."/>
            <person name="Mardanov A.V."/>
            <person name="Ravin N.V."/>
            <person name="Dedysh S.N."/>
        </authorList>
    </citation>
    <scope>NUCLEOTIDE SEQUENCE</scope>
    <source>
        <strain evidence="15">SP2T</strain>
    </source>
</reference>
<evidence type="ECO:0000256" key="7">
    <source>
        <dbReference type="ARBA" id="ARBA00022857"/>
    </source>
</evidence>
<evidence type="ECO:0000256" key="3">
    <source>
        <dbReference type="ARBA" id="ARBA00022563"/>
    </source>
</evidence>
<comment type="caution">
    <text evidence="12">Lacks conserved residue(s) required for the propagation of feature annotation.</text>
</comment>
<dbReference type="FunFam" id="3.40.50.10860:FF:000005">
    <property type="entry name" value="C-1-tetrahydrofolate synthase, cytoplasmic, putative"/>
    <property type="match status" value="1"/>
</dbReference>
<dbReference type="RefSeq" id="WP_213497032.1">
    <property type="nucleotide sequence ID" value="NZ_CP074694.1"/>
</dbReference>
<dbReference type="PRINTS" id="PR00085">
    <property type="entry name" value="THFDHDRGNASE"/>
</dbReference>
<evidence type="ECO:0000256" key="9">
    <source>
        <dbReference type="ARBA" id="ARBA00023102"/>
    </source>
</evidence>
<evidence type="ECO:0000313" key="15">
    <source>
        <dbReference type="EMBL" id="QVL32253.1"/>
    </source>
</evidence>
<keyword evidence="16" id="KW-1185">Reference proteome</keyword>
<dbReference type="InterPro" id="IPR046346">
    <property type="entry name" value="Aminoacid_DH-like_N_sf"/>
</dbReference>
<proteinExistence type="inferred from homology"/>